<reference evidence="1 2" key="1">
    <citation type="submission" date="2017-04" db="EMBL/GenBank/DDBJ databases">
        <title>Genome Sequence of the Model Brown-Rot Fungus Postia placenta SB12.</title>
        <authorList>
            <consortium name="DOE Joint Genome Institute"/>
            <person name="Gaskell J."/>
            <person name="Kersten P."/>
            <person name="Larrondo L.F."/>
            <person name="Canessa P."/>
            <person name="Martinez D."/>
            <person name="Hibbett D."/>
            <person name="Schmoll M."/>
            <person name="Kubicek C.P."/>
            <person name="Martinez A.T."/>
            <person name="Yadav J."/>
            <person name="Master E."/>
            <person name="Magnuson J.K."/>
            <person name="James T."/>
            <person name="Yaver D."/>
            <person name="Berka R."/>
            <person name="Labutti K."/>
            <person name="Lipzen A."/>
            <person name="Aerts A."/>
            <person name="Barry K."/>
            <person name="Henrissat B."/>
            <person name="Blanchette R."/>
            <person name="Grigoriev I."/>
            <person name="Cullen D."/>
        </authorList>
    </citation>
    <scope>NUCLEOTIDE SEQUENCE [LARGE SCALE GENOMIC DNA]</scope>
    <source>
        <strain evidence="1 2">MAD-698-R-SB12</strain>
    </source>
</reference>
<dbReference type="OrthoDB" id="4851849at2759"/>
<gene>
    <name evidence="1" type="ORF">POSPLADRAFT_1150994</name>
</gene>
<keyword evidence="2" id="KW-1185">Reference proteome</keyword>
<dbReference type="AlphaFoldDB" id="A0A1X6MSZ2"/>
<dbReference type="GeneID" id="36331431"/>
<dbReference type="STRING" id="670580.A0A1X6MSZ2"/>
<name>A0A1X6MSZ2_9APHY</name>
<evidence type="ECO:0000313" key="2">
    <source>
        <dbReference type="Proteomes" id="UP000194127"/>
    </source>
</evidence>
<organism evidence="1 2">
    <name type="scientific">Postia placenta MAD-698-R-SB12</name>
    <dbReference type="NCBI Taxonomy" id="670580"/>
    <lineage>
        <taxon>Eukaryota</taxon>
        <taxon>Fungi</taxon>
        <taxon>Dikarya</taxon>
        <taxon>Basidiomycota</taxon>
        <taxon>Agaricomycotina</taxon>
        <taxon>Agaricomycetes</taxon>
        <taxon>Polyporales</taxon>
        <taxon>Adustoporiaceae</taxon>
        <taxon>Rhodonia</taxon>
    </lineage>
</organism>
<sequence length="297" mass="34340">MITRANRYVRVLASPDVESMRQIASSWPKSKSACYALCISILSDWRPSPVGKIWVTFGFCACPDEYVESKLVIMYKTLFQRCTFDEFWHAYDESSLMDLFDRHGLKEDCLCIPNLEIVLEGSPLVFYSVWYLKQFAVDETERVVPQFSVFMDYGFNKCLSPSLVKDLKGIYKRLFLEARVDPVKLHEACVAGNLFKFASGFVKINKGQRKKFARLMKNLYPLSTYQVRRWDRDLHVVELEFMRGWDIELRVVDPGVVRRWGKILSVVILHTAYVPVHLHACTGNGPEISIQNPSTIE</sequence>
<protein>
    <submittedName>
        <fullName evidence="1">Uncharacterized protein</fullName>
    </submittedName>
</protein>
<dbReference type="Proteomes" id="UP000194127">
    <property type="component" value="Unassembled WGS sequence"/>
</dbReference>
<dbReference type="EMBL" id="KZ110602">
    <property type="protein sequence ID" value="OSX59429.1"/>
    <property type="molecule type" value="Genomic_DNA"/>
</dbReference>
<evidence type="ECO:0000313" key="1">
    <source>
        <dbReference type="EMBL" id="OSX59429.1"/>
    </source>
</evidence>
<proteinExistence type="predicted"/>
<dbReference type="RefSeq" id="XP_024336223.1">
    <property type="nucleotide sequence ID" value="XM_024486482.1"/>
</dbReference>
<accession>A0A1X6MSZ2</accession>